<dbReference type="Gene3D" id="3.90.550.10">
    <property type="entry name" value="Spore Coat Polysaccharide Biosynthesis Protein SpsA, Chain A"/>
    <property type="match status" value="1"/>
</dbReference>
<dbReference type="EMBL" id="MFDE01000012">
    <property type="protein sequence ID" value="OGE38780.1"/>
    <property type="molecule type" value="Genomic_DNA"/>
</dbReference>
<dbReference type="AlphaFoldDB" id="A0A1F5KDA8"/>
<evidence type="ECO:0000256" key="1">
    <source>
        <dbReference type="SAM" id="MobiDB-lite"/>
    </source>
</evidence>
<dbReference type="CDD" id="cd00761">
    <property type="entry name" value="Glyco_tranf_GTA_type"/>
    <property type="match status" value="1"/>
</dbReference>
<name>A0A1F5KDA8_9BACT</name>
<dbReference type="InterPro" id="IPR001173">
    <property type="entry name" value="Glyco_trans_2-like"/>
</dbReference>
<gene>
    <name evidence="3" type="ORF">A3F00_00670</name>
</gene>
<sequence>MFAKDLSILIPARNEMFLAHTIEDILTNIEADTEVIAVLDGQWADPPIPQHERVNVVYVPKSIGQRAATNLACKLSKAKYVMKCDAHCSFDKGFDRKMIEAFKLAGDHVTMTPTMRNLWAFSWKCYSCGWKKYQGPTPQKCDDCGDTEHIKRKIMWVGKEKPQSNSYCFDVEPHFQYFNEYTKRPEYRKDLEDTGLTETMSLQGSCWMLTRDKYRELNVCDENFGSWGSQGIEVAVKTWLSGGQVLVNHNTWYAHMFRTQGGDFGFPYPISSKDQDKAKQFAKDLFFNNNWDKQIQPLSWLVEKFWPVKGWSEEDLIMLKANNFEFKEVAAAINTTEIEPRPEDDQPLTGTEEPTNTESKSKTRDNNKPVLGSIYYFGKRFDLDN</sequence>
<comment type="caution">
    <text evidence="3">The sequence shown here is derived from an EMBL/GenBank/DDBJ whole genome shotgun (WGS) entry which is preliminary data.</text>
</comment>
<feature type="region of interest" description="Disordered" evidence="1">
    <location>
        <begin position="335"/>
        <end position="370"/>
    </location>
</feature>
<dbReference type="SUPFAM" id="SSF53448">
    <property type="entry name" value="Nucleotide-diphospho-sugar transferases"/>
    <property type="match status" value="1"/>
</dbReference>
<evidence type="ECO:0000259" key="2">
    <source>
        <dbReference type="Pfam" id="PF00535"/>
    </source>
</evidence>
<reference evidence="3 4" key="1">
    <citation type="journal article" date="2016" name="Nat. Commun.">
        <title>Thousands of microbial genomes shed light on interconnected biogeochemical processes in an aquifer system.</title>
        <authorList>
            <person name="Anantharaman K."/>
            <person name="Brown C.T."/>
            <person name="Hug L.A."/>
            <person name="Sharon I."/>
            <person name="Castelle C.J."/>
            <person name="Probst A.J."/>
            <person name="Thomas B.C."/>
            <person name="Singh A."/>
            <person name="Wilkins M.J."/>
            <person name="Karaoz U."/>
            <person name="Brodie E.L."/>
            <person name="Williams K.H."/>
            <person name="Hubbard S.S."/>
            <person name="Banfield J.F."/>
        </authorList>
    </citation>
    <scope>NUCLEOTIDE SEQUENCE [LARGE SCALE GENOMIC DNA]</scope>
</reference>
<dbReference type="InterPro" id="IPR029044">
    <property type="entry name" value="Nucleotide-diphossugar_trans"/>
</dbReference>
<organism evidence="3 4">
    <name type="scientific">Candidatus Daviesbacteria bacterium RIFCSPHIGHO2_12_FULL_37_11</name>
    <dbReference type="NCBI Taxonomy" id="1797777"/>
    <lineage>
        <taxon>Bacteria</taxon>
        <taxon>Candidatus Daviesiibacteriota</taxon>
    </lineage>
</organism>
<protein>
    <recommendedName>
        <fullName evidence="2">Glycosyltransferase 2-like domain-containing protein</fullName>
    </recommendedName>
</protein>
<dbReference type="Pfam" id="PF00535">
    <property type="entry name" value="Glycos_transf_2"/>
    <property type="match status" value="1"/>
</dbReference>
<evidence type="ECO:0000313" key="4">
    <source>
        <dbReference type="Proteomes" id="UP000176527"/>
    </source>
</evidence>
<proteinExistence type="predicted"/>
<accession>A0A1F5KDA8</accession>
<evidence type="ECO:0000313" key="3">
    <source>
        <dbReference type="EMBL" id="OGE38780.1"/>
    </source>
</evidence>
<dbReference type="Proteomes" id="UP000176527">
    <property type="component" value="Unassembled WGS sequence"/>
</dbReference>
<feature type="compositionally biased region" description="Polar residues" evidence="1">
    <location>
        <begin position="348"/>
        <end position="358"/>
    </location>
</feature>
<feature type="domain" description="Glycosyltransferase 2-like" evidence="2">
    <location>
        <begin position="7"/>
        <end position="112"/>
    </location>
</feature>